<dbReference type="InterPro" id="IPR050553">
    <property type="entry name" value="Thioredoxin_ResA/DsbE_sf"/>
</dbReference>
<keyword evidence="2" id="KW-0201">Cytochrome c-type biogenesis</keyword>
<evidence type="ECO:0000256" key="1">
    <source>
        <dbReference type="ARBA" id="ARBA00004196"/>
    </source>
</evidence>
<dbReference type="Gene3D" id="3.40.30.10">
    <property type="entry name" value="Glutaredoxin"/>
    <property type="match status" value="1"/>
</dbReference>
<organism evidence="8 9">
    <name type="scientific">Streptacidiphilus cavernicola</name>
    <dbReference type="NCBI Taxonomy" id="3342716"/>
    <lineage>
        <taxon>Bacteria</taxon>
        <taxon>Bacillati</taxon>
        <taxon>Actinomycetota</taxon>
        <taxon>Actinomycetes</taxon>
        <taxon>Kitasatosporales</taxon>
        <taxon>Streptomycetaceae</taxon>
        <taxon>Streptacidiphilus</taxon>
    </lineage>
</organism>
<keyword evidence="3" id="KW-0735">Signal-anchor</keyword>
<dbReference type="InterPro" id="IPR000866">
    <property type="entry name" value="AhpC/TSA"/>
</dbReference>
<reference evidence="8 9" key="1">
    <citation type="submission" date="2024-09" db="EMBL/GenBank/DDBJ databases">
        <authorList>
            <person name="Lee S.D."/>
        </authorList>
    </citation>
    <scope>NUCLEOTIDE SEQUENCE [LARGE SCALE GENOMIC DNA]</scope>
    <source>
        <strain evidence="8 9">N1-5</strain>
    </source>
</reference>
<dbReference type="PROSITE" id="PS51257">
    <property type="entry name" value="PROKAR_LIPOPROTEIN"/>
    <property type="match status" value="1"/>
</dbReference>
<comment type="caution">
    <text evidence="8">The sequence shown here is derived from an EMBL/GenBank/DDBJ whole genome shotgun (WGS) entry which is preliminary data.</text>
</comment>
<evidence type="ECO:0000259" key="7">
    <source>
        <dbReference type="PROSITE" id="PS51352"/>
    </source>
</evidence>
<dbReference type="InterPro" id="IPR036249">
    <property type="entry name" value="Thioredoxin-like_sf"/>
</dbReference>
<dbReference type="PROSITE" id="PS51352">
    <property type="entry name" value="THIOREDOXIN_2"/>
    <property type="match status" value="1"/>
</dbReference>
<keyword evidence="5" id="KW-0676">Redox-active center</keyword>
<evidence type="ECO:0000313" key="8">
    <source>
        <dbReference type="EMBL" id="MFC1403416.1"/>
    </source>
</evidence>
<accession>A0ABV6UPU5</accession>
<keyword evidence="3" id="KW-0812">Transmembrane</keyword>
<proteinExistence type="predicted"/>
<dbReference type="Proteomes" id="UP001592528">
    <property type="component" value="Unassembled WGS sequence"/>
</dbReference>
<feature type="signal peptide" evidence="6">
    <location>
        <begin position="1"/>
        <end position="28"/>
    </location>
</feature>
<sequence>MRPQSNSRPRTRHRVVAATALATALTVAGCSTSTGSGGAGDNAGSRVLPGTGLITAVKDRGTPLDLSGTTLDGKKFDLTGYRGKVVILNIWGSWCSACRAEADGLAAAAGADAAQGVQFVGVDTRDPQTAQPKAFVADHGIAYPNLYDPSGSLLLSFPRGALDPQFIPDTFVLDRQGRIAARALKAVSASELNRMLAPVLAEKS</sequence>
<dbReference type="PANTHER" id="PTHR42852">
    <property type="entry name" value="THIOL:DISULFIDE INTERCHANGE PROTEIN DSBE"/>
    <property type="match status" value="1"/>
</dbReference>
<dbReference type="EMBL" id="JBHEZZ010000010">
    <property type="protein sequence ID" value="MFC1403416.1"/>
    <property type="molecule type" value="Genomic_DNA"/>
</dbReference>
<evidence type="ECO:0000256" key="2">
    <source>
        <dbReference type="ARBA" id="ARBA00022748"/>
    </source>
</evidence>
<evidence type="ECO:0000313" key="9">
    <source>
        <dbReference type="Proteomes" id="UP001592528"/>
    </source>
</evidence>
<keyword evidence="6" id="KW-0732">Signal</keyword>
<evidence type="ECO:0000256" key="4">
    <source>
        <dbReference type="ARBA" id="ARBA00023157"/>
    </source>
</evidence>
<keyword evidence="9" id="KW-1185">Reference proteome</keyword>
<dbReference type="RefSeq" id="WP_051725400.1">
    <property type="nucleotide sequence ID" value="NZ_JBHEZZ010000010.1"/>
</dbReference>
<feature type="domain" description="Thioredoxin" evidence="7">
    <location>
        <begin position="55"/>
        <end position="201"/>
    </location>
</feature>
<keyword evidence="4" id="KW-1015">Disulfide bond</keyword>
<evidence type="ECO:0000256" key="5">
    <source>
        <dbReference type="ARBA" id="ARBA00023284"/>
    </source>
</evidence>
<evidence type="ECO:0000256" key="3">
    <source>
        <dbReference type="ARBA" id="ARBA00022968"/>
    </source>
</evidence>
<dbReference type="SUPFAM" id="SSF52833">
    <property type="entry name" value="Thioredoxin-like"/>
    <property type="match status" value="1"/>
</dbReference>
<dbReference type="InterPro" id="IPR013766">
    <property type="entry name" value="Thioredoxin_domain"/>
</dbReference>
<dbReference type="PANTHER" id="PTHR42852:SF6">
    <property type="entry name" value="THIOL:DISULFIDE INTERCHANGE PROTEIN DSBE"/>
    <property type="match status" value="1"/>
</dbReference>
<dbReference type="Pfam" id="PF00578">
    <property type="entry name" value="AhpC-TSA"/>
    <property type="match status" value="1"/>
</dbReference>
<feature type="chain" id="PRO_5046437643" evidence="6">
    <location>
        <begin position="29"/>
        <end position="204"/>
    </location>
</feature>
<name>A0ABV6UPU5_9ACTN</name>
<gene>
    <name evidence="8" type="ORF">ACEZDJ_19185</name>
</gene>
<protein>
    <submittedName>
        <fullName evidence="8">TlpA family protein disulfide reductase</fullName>
    </submittedName>
</protein>
<comment type="subcellular location">
    <subcellularLocation>
        <location evidence="1">Cell envelope</location>
    </subcellularLocation>
</comment>
<evidence type="ECO:0000256" key="6">
    <source>
        <dbReference type="SAM" id="SignalP"/>
    </source>
</evidence>
<dbReference type="CDD" id="cd02966">
    <property type="entry name" value="TlpA_like_family"/>
    <property type="match status" value="1"/>
</dbReference>